<evidence type="ECO:0000256" key="6">
    <source>
        <dbReference type="ARBA" id="ARBA00022857"/>
    </source>
</evidence>
<comment type="similarity">
    <text evidence="3">Belongs to the lysine N(6)-hydroxylase/L-ornithine N(5)-oxygenase family.</text>
</comment>
<organism evidence="9 10">
    <name type="scientific">Serratia marcescens</name>
    <dbReference type="NCBI Taxonomy" id="615"/>
    <lineage>
        <taxon>Bacteria</taxon>
        <taxon>Pseudomonadati</taxon>
        <taxon>Pseudomonadota</taxon>
        <taxon>Gammaproteobacteria</taxon>
        <taxon>Enterobacterales</taxon>
        <taxon>Yersiniaceae</taxon>
        <taxon>Serratia</taxon>
    </lineage>
</organism>
<keyword evidence="9" id="KW-0503">Monooxygenase</keyword>
<evidence type="ECO:0000313" key="8">
    <source>
        <dbReference type="EMBL" id="KMU49894.1"/>
    </source>
</evidence>
<reference evidence="9 10" key="1">
    <citation type="submission" date="2015-06" db="EMBL/GenBank/DDBJ databases">
        <title>Draft Genome of Serratia marcescens Strain AH0650_Sm1.</title>
        <authorList>
            <person name="Wan Y."/>
            <person name="Gorrie C."/>
            <person name="Holt K."/>
        </authorList>
    </citation>
    <scope>NUCLEOTIDE SEQUENCE [LARGE SCALE GENOMIC DNA]</scope>
    <source>
        <strain evidence="9 10">AH0650_Sm1</strain>
    </source>
</reference>
<dbReference type="PANTHER" id="PTHR42802:SF1">
    <property type="entry name" value="L-ORNITHINE N(5)-MONOOXYGENASE"/>
    <property type="match status" value="1"/>
</dbReference>
<dbReference type="InterPro" id="IPR025700">
    <property type="entry name" value="Lys/Orn_oxygenase"/>
</dbReference>
<keyword evidence="6" id="KW-0521">NADP</keyword>
<gene>
    <name evidence="9" type="ORF">AB868_01196</name>
    <name evidence="8" type="ORF">AB868_04804</name>
</gene>
<name>A0A656VMQ7_SERMA</name>
<dbReference type="RefSeq" id="WP_049295017.1">
    <property type="nucleotide sequence ID" value="NZ_JAXBBE010000006.1"/>
</dbReference>
<dbReference type="EMBL" id="LFJS01000019">
    <property type="protein sequence ID" value="KMU49894.1"/>
    <property type="molecule type" value="Genomic_DNA"/>
</dbReference>
<evidence type="ECO:0000313" key="9">
    <source>
        <dbReference type="EMBL" id="KMU53230.1"/>
    </source>
</evidence>
<dbReference type="Gene3D" id="3.50.50.60">
    <property type="entry name" value="FAD/NAD(P)-binding domain"/>
    <property type="match status" value="1"/>
</dbReference>
<keyword evidence="7" id="KW-0560">Oxidoreductase</keyword>
<sequence length="437" mass="49771">MNEPLDLIGVGLGPFNLSLAALAAESGAVNYTFLDRNASFRWHPGMLLPSAYMQTYVLQDLVTAISPRSQFSFINYLVEQKKIYRFLITEQQIISREEFSDYLSWACERLDGLQFSQSVERIDFDDEKGLFKVCTHNQTLWAKNICLGTGHDPWLPEAFYPALGENCMHAAEIALRNPDFSGKRVMVVGGGQSGADVFLNALQGHWGEPAQLDWLSRRPNFQPLDESPFTNEYFTPEYVDYFYTLPAEIRAREIKTQKLPADGISNHTLRTLYRELYMRFDVMRQARNVRLLPHRTLLTVESMDEAFHLRTLHGLENRRESFRADIVILATGYRASLPAYLKPLVPRIPLDSKQHLPLLPNFNLEWLGPEQNRIYAVNAGIHSHGSAEGGLSLMAWRSARILNHLLGKPYFDLAPNASMIQWWSDAASDDTSSIVNK</sequence>
<evidence type="ECO:0000256" key="5">
    <source>
        <dbReference type="ARBA" id="ARBA00022827"/>
    </source>
</evidence>
<accession>A0A656VMQ7</accession>
<dbReference type="SUPFAM" id="SSF51905">
    <property type="entry name" value="FAD/NAD(P)-binding domain"/>
    <property type="match status" value="2"/>
</dbReference>
<comment type="pathway">
    <text evidence="2">Siderophore biosynthesis.</text>
</comment>
<dbReference type="Proteomes" id="UP000037482">
    <property type="component" value="Unassembled WGS sequence"/>
</dbReference>
<evidence type="ECO:0000256" key="7">
    <source>
        <dbReference type="ARBA" id="ARBA00023002"/>
    </source>
</evidence>
<comment type="cofactor">
    <cofactor evidence="1">
        <name>FAD</name>
        <dbReference type="ChEBI" id="CHEBI:57692"/>
    </cofactor>
</comment>
<dbReference type="InterPro" id="IPR036188">
    <property type="entry name" value="FAD/NAD-bd_sf"/>
</dbReference>
<dbReference type="PANTHER" id="PTHR42802">
    <property type="entry name" value="MONOOXYGENASE"/>
    <property type="match status" value="1"/>
</dbReference>
<proteinExistence type="inferred from homology"/>
<evidence type="ECO:0000256" key="3">
    <source>
        <dbReference type="ARBA" id="ARBA00007588"/>
    </source>
</evidence>
<evidence type="ECO:0000313" key="10">
    <source>
        <dbReference type="Proteomes" id="UP000037482"/>
    </source>
</evidence>
<keyword evidence="4" id="KW-0285">Flavoprotein</keyword>
<dbReference type="EMBL" id="LFJS01000009">
    <property type="protein sequence ID" value="KMU53230.1"/>
    <property type="molecule type" value="Genomic_DNA"/>
</dbReference>
<comment type="caution">
    <text evidence="9">The sequence shown here is derived from an EMBL/GenBank/DDBJ whole genome shotgun (WGS) entry which is preliminary data.</text>
</comment>
<dbReference type="AlphaFoldDB" id="A0A656VMQ7"/>
<dbReference type="Pfam" id="PF13434">
    <property type="entry name" value="Lys_Orn_oxgnase"/>
    <property type="match status" value="1"/>
</dbReference>
<protein>
    <submittedName>
        <fullName evidence="9">Lysine 6-monooxygenase</fullName>
    </submittedName>
</protein>
<evidence type="ECO:0000256" key="2">
    <source>
        <dbReference type="ARBA" id="ARBA00004924"/>
    </source>
</evidence>
<dbReference type="GO" id="GO:0004497">
    <property type="term" value="F:monooxygenase activity"/>
    <property type="evidence" value="ECO:0007669"/>
    <property type="project" value="UniProtKB-KW"/>
</dbReference>
<keyword evidence="5" id="KW-0274">FAD</keyword>
<evidence type="ECO:0000256" key="1">
    <source>
        <dbReference type="ARBA" id="ARBA00001974"/>
    </source>
</evidence>
<evidence type="ECO:0000256" key="4">
    <source>
        <dbReference type="ARBA" id="ARBA00022630"/>
    </source>
</evidence>